<evidence type="ECO:0000256" key="10">
    <source>
        <dbReference type="SAM" id="Phobius"/>
    </source>
</evidence>
<comment type="caution">
    <text evidence="11">The sequence shown here is derived from an EMBL/GenBank/DDBJ whole genome shotgun (WGS) entry which is preliminary data.</text>
</comment>
<keyword evidence="7" id="KW-0406">Ion transport</keyword>
<feature type="transmembrane region" description="Helical" evidence="10">
    <location>
        <begin position="387"/>
        <end position="405"/>
    </location>
</feature>
<feature type="transmembrane region" description="Helical" evidence="10">
    <location>
        <begin position="12"/>
        <end position="37"/>
    </location>
</feature>
<dbReference type="InterPro" id="IPR050222">
    <property type="entry name" value="MATE_MdtK"/>
</dbReference>
<protein>
    <recommendedName>
        <fullName evidence="9">Multidrug-efflux transporter</fullName>
    </recommendedName>
</protein>
<feature type="transmembrane region" description="Helical" evidence="10">
    <location>
        <begin position="132"/>
        <end position="151"/>
    </location>
</feature>
<evidence type="ECO:0000256" key="3">
    <source>
        <dbReference type="ARBA" id="ARBA00022449"/>
    </source>
</evidence>
<dbReference type="GO" id="GO:0015297">
    <property type="term" value="F:antiporter activity"/>
    <property type="evidence" value="ECO:0007669"/>
    <property type="project" value="UniProtKB-KW"/>
</dbReference>
<evidence type="ECO:0000313" key="11">
    <source>
        <dbReference type="EMBL" id="MBA8886228.1"/>
    </source>
</evidence>
<evidence type="ECO:0000313" key="12">
    <source>
        <dbReference type="Proteomes" id="UP000550401"/>
    </source>
</evidence>
<evidence type="ECO:0000256" key="5">
    <source>
        <dbReference type="ARBA" id="ARBA00022692"/>
    </source>
</evidence>
<dbReference type="Pfam" id="PF01554">
    <property type="entry name" value="MatE"/>
    <property type="match status" value="2"/>
</dbReference>
<feature type="transmembrane region" description="Helical" evidence="10">
    <location>
        <begin position="57"/>
        <end position="78"/>
    </location>
</feature>
<evidence type="ECO:0000256" key="1">
    <source>
        <dbReference type="ARBA" id="ARBA00004429"/>
    </source>
</evidence>
<keyword evidence="12" id="KW-1185">Reference proteome</keyword>
<dbReference type="AlphaFoldDB" id="A0A839EYF8"/>
<sequence length="456" mass="47908">MKDLTQGSITAHLLRMAGAFQLNMAATTLLSLANIYWLGRLGATAQATVTLAGIPMMLLLSLMPIISVGSGILIAQAVGARDRERANGIFNEAFGCSLIVVAVIGAIVWIGRGTFGAWLSSDPDVAASIARYVRWLVPSLVVQVPIIVLSGALDFTGNVRVGVFAQTCMVVLNAVFTPIFVFGWLGAPRLDVEGAAFATFAAGTLVMTGLVVYSMRGASYLTLAPRTWLARPVLLKDALKIGLPVGIEGAVAATYLLVIAMLLRSFGQDQQAAFGIGQRVFQAVLIPLLALSNATSVLAGQNHGAEREDRVRETLRTSLKLGLLAAPLLVVAIEVFAPAIGGLFSNDAAVTAMAATFLRIVAAGLVPLACAYAVFAVLSGMGNTRSSLYTQIACAALIVTAAALASRLPGFEPSRLWWILVAGNALQALLAWQFARRQFGHRPRQPLGAPASDAAR</sequence>
<feature type="transmembrane region" description="Helical" evidence="10">
    <location>
        <begin position="197"/>
        <end position="218"/>
    </location>
</feature>
<keyword evidence="5 10" id="KW-0812">Transmembrane</keyword>
<keyword evidence="4" id="KW-1003">Cell membrane</keyword>
<dbReference type="InterPro" id="IPR048279">
    <property type="entry name" value="MdtK-like"/>
</dbReference>
<keyword evidence="6 10" id="KW-1133">Transmembrane helix</keyword>
<comment type="subcellular location">
    <subcellularLocation>
        <location evidence="1">Cell inner membrane</location>
        <topology evidence="1">Multi-pass membrane protein</topology>
    </subcellularLocation>
</comment>
<evidence type="ECO:0000256" key="4">
    <source>
        <dbReference type="ARBA" id="ARBA00022475"/>
    </source>
</evidence>
<dbReference type="GO" id="GO:0006811">
    <property type="term" value="P:monoatomic ion transport"/>
    <property type="evidence" value="ECO:0007669"/>
    <property type="project" value="UniProtKB-KW"/>
</dbReference>
<dbReference type="EMBL" id="JACGXL010000001">
    <property type="protein sequence ID" value="MBA8886228.1"/>
    <property type="molecule type" value="Genomic_DNA"/>
</dbReference>
<feature type="transmembrane region" description="Helical" evidence="10">
    <location>
        <begin position="321"/>
        <end position="344"/>
    </location>
</feature>
<feature type="transmembrane region" description="Helical" evidence="10">
    <location>
        <begin position="163"/>
        <end position="185"/>
    </location>
</feature>
<dbReference type="RefSeq" id="WP_182529324.1">
    <property type="nucleotide sequence ID" value="NZ_JACGXL010000001.1"/>
</dbReference>
<evidence type="ECO:0000256" key="8">
    <source>
        <dbReference type="ARBA" id="ARBA00023136"/>
    </source>
</evidence>
<accession>A0A839EYF8</accession>
<dbReference type="NCBIfam" id="TIGR00797">
    <property type="entry name" value="matE"/>
    <property type="match status" value="1"/>
</dbReference>
<dbReference type="GO" id="GO:0042910">
    <property type="term" value="F:xenobiotic transmembrane transporter activity"/>
    <property type="evidence" value="ECO:0007669"/>
    <property type="project" value="InterPro"/>
</dbReference>
<feature type="transmembrane region" description="Helical" evidence="10">
    <location>
        <begin position="417"/>
        <end position="435"/>
    </location>
</feature>
<reference evidence="11 12" key="1">
    <citation type="submission" date="2020-07" db="EMBL/GenBank/DDBJ databases">
        <title>Genomic Encyclopedia of Type Strains, Phase IV (KMG-V): Genome sequencing to study the core and pangenomes of soil and plant-associated prokaryotes.</title>
        <authorList>
            <person name="Whitman W."/>
        </authorList>
    </citation>
    <scope>NUCLEOTIDE SEQUENCE [LARGE SCALE GENOMIC DNA]</scope>
    <source>
        <strain evidence="11 12">RH2WT43</strain>
    </source>
</reference>
<feature type="transmembrane region" description="Helical" evidence="10">
    <location>
        <begin position="280"/>
        <end position="300"/>
    </location>
</feature>
<gene>
    <name evidence="11" type="ORF">FHW12_000419</name>
</gene>
<keyword evidence="3" id="KW-0050">Antiport</keyword>
<name>A0A839EYF8_9GAMM</name>
<organism evidence="11 12">
    <name type="scientific">Dokdonella fugitiva</name>
    <dbReference type="NCBI Taxonomy" id="328517"/>
    <lineage>
        <taxon>Bacteria</taxon>
        <taxon>Pseudomonadati</taxon>
        <taxon>Pseudomonadota</taxon>
        <taxon>Gammaproteobacteria</taxon>
        <taxon>Lysobacterales</taxon>
        <taxon>Rhodanobacteraceae</taxon>
        <taxon>Dokdonella</taxon>
    </lineage>
</organism>
<dbReference type="PANTHER" id="PTHR43298">
    <property type="entry name" value="MULTIDRUG RESISTANCE PROTEIN NORM-RELATED"/>
    <property type="match status" value="1"/>
</dbReference>
<evidence type="ECO:0000256" key="9">
    <source>
        <dbReference type="ARBA" id="ARBA00031636"/>
    </source>
</evidence>
<feature type="transmembrane region" description="Helical" evidence="10">
    <location>
        <begin position="350"/>
        <end position="375"/>
    </location>
</feature>
<evidence type="ECO:0000256" key="6">
    <source>
        <dbReference type="ARBA" id="ARBA00022989"/>
    </source>
</evidence>
<dbReference type="InterPro" id="IPR002528">
    <property type="entry name" value="MATE_fam"/>
</dbReference>
<feature type="transmembrane region" description="Helical" evidence="10">
    <location>
        <begin position="238"/>
        <end position="260"/>
    </location>
</feature>
<dbReference type="PANTHER" id="PTHR43298:SF2">
    <property type="entry name" value="FMN_FAD EXPORTER YEEO-RELATED"/>
    <property type="match status" value="1"/>
</dbReference>
<dbReference type="Proteomes" id="UP000550401">
    <property type="component" value="Unassembled WGS sequence"/>
</dbReference>
<dbReference type="PIRSF" id="PIRSF006603">
    <property type="entry name" value="DinF"/>
    <property type="match status" value="1"/>
</dbReference>
<evidence type="ECO:0000256" key="2">
    <source>
        <dbReference type="ARBA" id="ARBA00022448"/>
    </source>
</evidence>
<proteinExistence type="predicted"/>
<evidence type="ECO:0000256" key="7">
    <source>
        <dbReference type="ARBA" id="ARBA00023065"/>
    </source>
</evidence>
<keyword evidence="2" id="KW-0813">Transport</keyword>
<feature type="transmembrane region" description="Helical" evidence="10">
    <location>
        <begin position="90"/>
        <end position="112"/>
    </location>
</feature>
<dbReference type="GO" id="GO:0005886">
    <property type="term" value="C:plasma membrane"/>
    <property type="evidence" value="ECO:0007669"/>
    <property type="project" value="UniProtKB-SubCell"/>
</dbReference>
<keyword evidence="8 10" id="KW-0472">Membrane</keyword>